<dbReference type="PROSITE" id="PS50048">
    <property type="entry name" value="ZN2_CY6_FUNGAL_2"/>
    <property type="match status" value="1"/>
</dbReference>
<dbReference type="InterPro" id="IPR021858">
    <property type="entry name" value="Fun_TF"/>
</dbReference>
<dbReference type="InterPro" id="IPR001138">
    <property type="entry name" value="Zn2Cys6_DnaBD"/>
</dbReference>
<evidence type="ECO:0000256" key="1">
    <source>
        <dbReference type="ARBA" id="ARBA00023015"/>
    </source>
</evidence>
<keyword evidence="3" id="KW-0804">Transcription</keyword>
<dbReference type="SMART" id="SM00066">
    <property type="entry name" value="GAL4"/>
    <property type="match status" value="1"/>
</dbReference>
<proteinExistence type="predicted"/>
<dbReference type="Gene3D" id="4.10.240.10">
    <property type="entry name" value="Zn(2)-C6 fungal-type DNA-binding domain"/>
    <property type="match status" value="1"/>
</dbReference>
<name>A0A1L9TDW9_9EURO</name>
<dbReference type="Proteomes" id="UP000184356">
    <property type="component" value="Unassembled WGS sequence"/>
</dbReference>
<evidence type="ECO:0000256" key="5">
    <source>
        <dbReference type="SAM" id="MobiDB-lite"/>
    </source>
</evidence>
<dbReference type="GO" id="GO:0000981">
    <property type="term" value="F:DNA-binding transcription factor activity, RNA polymerase II-specific"/>
    <property type="evidence" value="ECO:0007669"/>
    <property type="project" value="InterPro"/>
</dbReference>
<protein>
    <recommendedName>
        <fullName evidence="6">Zn(2)-C6 fungal-type domain-containing protein</fullName>
    </recommendedName>
</protein>
<dbReference type="InterPro" id="IPR050675">
    <property type="entry name" value="OAF3"/>
</dbReference>
<keyword evidence="1" id="KW-0805">Transcription regulation</keyword>
<dbReference type="AlphaFoldDB" id="A0A1L9TDW9"/>
<dbReference type="InterPro" id="IPR036864">
    <property type="entry name" value="Zn2-C6_fun-type_DNA-bd_sf"/>
</dbReference>
<reference evidence="8" key="1">
    <citation type="journal article" date="2017" name="Genome Biol.">
        <title>Comparative genomics reveals high biological diversity and specific adaptations in the industrially and medically important fungal genus Aspergillus.</title>
        <authorList>
            <person name="de Vries R.P."/>
            <person name="Riley R."/>
            <person name="Wiebenga A."/>
            <person name="Aguilar-Osorio G."/>
            <person name="Amillis S."/>
            <person name="Uchima C.A."/>
            <person name="Anderluh G."/>
            <person name="Asadollahi M."/>
            <person name="Askin M."/>
            <person name="Barry K."/>
            <person name="Battaglia E."/>
            <person name="Bayram O."/>
            <person name="Benocci T."/>
            <person name="Braus-Stromeyer S.A."/>
            <person name="Caldana C."/>
            <person name="Canovas D."/>
            <person name="Cerqueira G.C."/>
            <person name="Chen F."/>
            <person name="Chen W."/>
            <person name="Choi C."/>
            <person name="Clum A."/>
            <person name="Dos Santos R.A."/>
            <person name="Damasio A.R."/>
            <person name="Diallinas G."/>
            <person name="Emri T."/>
            <person name="Fekete E."/>
            <person name="Flipphi M."/>
            <person name="Freyberg S."/>
            <person name="Gallo A."/>
            <person name="Gournas C."/>
            <person name="Habgood R."/>
            <person name="Hainaut M."/>
            <person name="Harispe M.L."/>
            <person name="Henrissat B."/>
            <person name="Hilden K.S."/>
            <person name="Hope R."/>
            <person name="Hossain A."/>
            <person name="Karabika E."/>
            <person name="Karaffa L."/>
            <person name="Karanyi Z."/>
            <person name="Krasevec N."/>
            <person name="Kuo A."/>
            <person name="Kusch H."/>
            <person name="LaButti K."/>
            <person name="Lagendijk E.L."/>
            <person name="Lapidus A."/>
            <person name="Levasseur A."/>
            <person name="Lindquist E."/>
            <person name="Lipzen A."/>
            <person name="Logrieco A.F."/>
            <person name="MacCabe A."/>
            <person name="Maekelae M.R."/>
            <person name="Malavazi I."/>
            <person name="Melin P."/>
            <person name="Meyer V."/>
            <person name="Mielnichuk N."/>
            <person name="Miskei M."/>
            <person name="Molnar A.P."/>
            <person name="Mule G."/>
            <person name="Ngan C.Y."/>
            <person name="Orejas M."/>
            <person name="Orosz E."/>
            <person name="Ouedraogo J.P."/>
            <person name="Overkamp K.M."/>
            <person name="Park H.-S."/>
            <person name="Perrone G."/>
            <person name="Piumi F."/>
            <person name="Punt P.J."/>
            <person name="Ram A.F."/>
            <person name="Ramon A."/>
            <person name="Rauscher S."/>
            <person name="Record E."/>
            <person name="Riano-Pachon D.M."/>
            <person name="Robert V."/>
            <person name="Roehrig J."/>
            <person name="Ruller R."/>
            <person name="Salamov A."/>
            <person name="Salih N.S."/>
            <person name="Samson R.A."/>
            <person name="Sandor E."/>
            <person name="Sanguinetti M."/>
            <person name="Schuetze T."/>
            <person name="Sepcic K."/>
            <person name="Shelest E."/>
            <person name="Sherlock G."/>
            <person name="Sophianopoulou V."/>
            <person name="Squina F.M."/>
            <person name="Sun H."/>
            <person name="Susca A."/>
            <person name="Todd R.B."/>
            <person name="Tsang A."/>
            <person name="Unkles S.E."/>
            <person name="van de Wiele N."/>
            <person name="van Rossen-Uffink D."/>
            <person name="Oliveira J.V."/>
            <person name="Vesth T.C."/>
            <person name="Visser J."/>
            <person name="Yu J.-H."/>
            <person name="Zhou M."/>
            <person name="Andersen M.R."/>
            <person name="Archer D.B."/>
            <person name="Baker S.E."/>
            <person name="Benoit I."/>
            <person name="Brakhage A.A."/>
            <person name="Braus G.H."/>
            <person name="Fischer R."/>
            <person name="Frisvad J.C."/>
            <person name="Goldman G.H."/>
            <person name="Houbraken J."/>
            <person name="Oakley B."/>
            <person name="Pocsi I."/>
            <person name="Scazzocchio C."/>
            <person name="Seiboth B."/>
            <person name="vanKuyk P.A."/>
            <person name="Wortman J."/>
            <person name="Dyer P.S."/>
            <person name="Grigoriev I.V."/>
        </authorList>
    </citation>
    <scope>NUCLEOTIDE SEQUENCE [LARGE SCALE GENOMIC DNA]</scope>
    <source>
        <strain evidence="8">CBS 593.65</strain>
    </source>
</reference>
<dbReference type="PROSITE" id="PS00463">
    <property type="entry name" value="ZN2_CY6_FUNGAL_1"/>
    <property type="match status" value="1"/>
</dbReference>
<feature type="domain" description="Zn(2)-C6 fungal-type" evidence="6">
    <location>
        <begin position="15"/>
        <end position="43"/>
    </location>
</feature>
<dbReference type="RefSeq" id="XP_040701412.1">
    <property type="nucleotide sequence ID" value="XM_040842347.1"/>
</dbReference>
<evidence type="ECO:0000313" key="8">
    <source>
        <dbReference type="Proteomes" id="UP000184356"/>
    </source>
</evidence>
<dbReference type="STRING" id="1036612.A0A1L9TDW9"/>
<dbReference type="Pfam" id="PF11951">
    <property type="entry name" value="Fungal_trans_2"/>
    <property type="match status" value="1"/>
</dbReference>
<dbReference type="GeneID" id="63758420"/>
<dbReference type="Pfam" id="PF00172">
    <property type="entry name" value="Zn_clus"/>
    <property type="match status" value="1"/>
</dbReference>
<dbReference type="CDD" id="cd00067">
    <property type="entry name" value="GAL4"/>
    <property type="match status" value="1"/>
</dbReference>
<dbReference type="SUPFAM" id="SSF57701">
    <property type="entry name" value="Zn2/Cys6 DNA-binding domain"/>
    <property type="match status" value="1"/>
</dbReference>
<dbReference type="PANTHER" id="PTHR31069">
    <property type="entry name" value="OLEATE-ACTIVATED TRANSCRIPTION FACTOR 1-RELATED"/>
    <property type="match status" value="1"/>
</dbReference>
<keyword evidence="8" id="KW-1185">Reference proteome</keyword>
<evidence type="ECO:0000256" key="4">
    <source>
        <dbReference type="ARBA" id="ARBA00023242"/>
    </source>
</evidence>
<dbReference type="GO" id="GO:0008270">
    <property type="term" value="F:zinc ion binding"/>
    <property type="evidence" value="ECO:0007669"/>
    <property type="project" value="InterPro"/>
</dbReference>
<feature type="region of interest" description="Disordered" evidence="5">
    <location>
        <begin position="470"/>
        <end position="490"/>
    </location>
</feature>
<accession>A0A1L9TDW9</accession>
<organism evidence="7 8">
    <name type="scientific">Aspergillus sydowii CBS 593.65</name>
    <dbReference type="NCBI Taxonomy" id="1036612"/>
    <lineage>
        <taxon>Eukaryota</taxon>
        <taxon>Fungi</taxon>
        <taxon>Dikarya</taxon>
        <taxon>Ascomycota</taxon>
        <taxon>Pezizomycotina</taxon>
        <taxon>Eurotiomycetes</taxon>
        <taxon>Eurotiomycetidae</taxon>
        <taxon>Eurotiales</taxon>
        <taxon>Aspergillaceae</taxon>
        <taxon>Aspergillus</taxon>
        <taxon>Aspergillus subgen. Nidulantes</taxon>
    </lineage>
</organism>
<sequence length="715" mass="80027">MPPSQKRRRNHALGVCISCRTRHVKCDMQYPSCSACTSIGVPCEAYEPELRWTSAQPDNTGNKPREAVMQGLRKHLYTEQDRLSMSTALQSSLASAAIEDTLAEIERVSRDLALVPGQSSFVGPFGVLELKAAEPEEAATVAGQDGVRTPADDYLDISDSMSMMLPSIISNEGLGITDTCLDWPDLFGMESLWPCPAFTPPPEPSIWRGQEPDAVTDGQSLPVCSTVPPSLDLVGIDISDVEALLSHYRRRVIRDMFSFPPHDKSPMEIMNATSAVVTLANVKYMGREHVTHASIANLLAVIALSAGHFAAGAPTDPAIDVSHWSRISNTAYEQGKTHMKHSLTVELRQPRPPKYKDQLMALSAILGFAILFDHQTDARAYLVDSERLLRLRGLAKRVVSQKCRLLHHVYTWNRILTESASVLRSKPGKEHLDRGWISIKEGEELLPGTHSHPRPSLDLDDFLRLEGGPSSTSPELGSQRDHGSSLNDIHLEDPREDAKALYRQLYGVSETWLSLVSQTTRLANIMDGLNRKQGGRDAALLDSIQRKKQWLEDMIWKLDATGSSGWTTSTLEGKAEQSRWYMVKALNQGLLIFFYRRIQYLDPRLLQPYVAGVIQALRNSREVCLTYNVEGSGPAWPVFMAGCEAISQLDRDFVTSWMDEAYSRTGFTRFKTCKECMQMVWQRRSESHQKDPCTGDPNWSWTDICRERNLQPMLS</sequence>
<dbReference type="EMBL" id="KV878588">
    <property type="protein sequence ID" value="OJJ57606.1"/>
    <property type="molecule type" value="Genomic_DNA"/>
</dbReference>
<evidence type="ECO:0000259" key="6">
    <source>
        <dbReference type="PROSITE" id="PS50048"/>
    </source>
</evidence>
<dbReference type="VEuPathDB" id="FungiDB:ASPSYDRAFT_154210"/>
<feature type="region of interest" description="Disordered" evidence="5">
    <location>
        <begin position="445"/>
        <end position="464"/>
    </location>
</feature>
<feature type="compositionally biased region" description="Basic and acidic residues" evidence="5">
    <location>
        <begin position="478"/>
        <end position="490"/>
    </location>
</feature>
<feature type="compositionally biased region" description="Basic and acidic residues" evidence="5">
    <location>
        <begin position="455"/>
        <end position="464"/>
    </location>
</feature>
<evidence type="ECO:0000256" key="3">
    <source>
        <dbReference type="ARBA" id="ARBA00023163"/>
    </source>
</evidence>
<evidence type="ECO:0000256" key="2">
    <source>
        <dbReference type="ARBA" id="ARBA00023125"/>
    </source>
</evidence>
<evidence type="ECO:0000313" key="7">
    <source>
        <dbReference type="EMBL" id="OJJ57606.1"/>
    </source>
</evidence>
<dbReference type="PANTHER" id="PTHR31069:SF25">
    <property type="entry name" value="TRANSCRIPTION FACTOR, PUTATIVE (EUROFUNG)-RELATED"/>
    <property type="match status" value="1"/>
</dbReference>
<dbReference type="OrthoDB" id="5089701at2759"/>
<keyword evidence="4" id="KW-0539">Nucleus</keyword>
<keyword evidence="2" id="KW-0238">DNA-binding</keyword>
<dbReference type="GO" id="GO:0003677">
    <property type="term" value="F:DNA binding"/>
    <property type="evidence" value="ECO:0007669"/>
    <property type="project" value="UniProtKB-KW"/>
</dbReference>
<gene>
    <name evidence="7" type="ORF">ASPSYDRAFT_154210</name>
</gene>